<name>A0A6A6HBZ0_VIRVR</name>
<dbReference type="AlphaFoldDB" id="A0A6A6HBZ0"/>
<reference evidence="2" key="1">
    <citation type="journal article" date="2020" name="Stud. Mycol.">
        <title>101 Dothideomycetes genomes: a test case for predicting lifestyles and emergence of pathogens.</title>
        <authorList>
            <person name="Haridas S."/>
            <person name="Albert R."/>
            <person name="Binder M."/>
            <person name="Bloem J."/>
            <person name="Labutti K."/>
            <person name="Salamov A."/>
            <person name="Andreopoulos B."/>
            <person name="Baker S."/>
            <person name="Barry K."/>
            <person name="Bills G."/>
            <person name="Bluhm B."/>
            <person name="Cannon C."/>
            <person name="Castanera R."/>
            <person name="Culley D."/>
            <person name="Daum C."/>
            <person name="Ezra D."/>
            <person name="Gonzalez J."/>
            <person name="Henrissat B."/>
            <person name="Kuo A."/>
            <person name="Liang C."/>
            <person name="Lipzen A."/>
            <person name="Lutzoni F."/>
            <person name="Magnuson J."/>
            <person name="Mondo S."/>
            <person name="Nolan M."/>
            <person name="Ohm R."/>
            <person name="Pangilinan J."/>
            <person name="Park H.-J."/>
            <person name="Ramirez L."/>
            <person name="Alfaro M."/>
            <person name="Sun H."/>
            <person name="Tritt A."/>
            <person name="Yoshinaga Y."/>
            <person name="Zwiers L.-H."/>
            <person name="Turgeon B."/>
            <person name="Goodwin S."/>
            <person name="Spatafora J."/>
            <person name="Crous P."/>
            <person name="Grigoriev I."/>
        </authorList>
    </citation>
    <scope>NUCLEOTIDE SEQUENCE</scope>
    <source>
        <strain evidence="2">Tuck. ex Michener</strain>
    </source>
</reference>
<keyword evidence="1" id="KW-1133">Transmembrane helix</keyword>
<organism evidence="2 3">
    <name type="scientific">Viridothelium virens</name>
    <name type="common">Speckled blister lichen</name>
    <name type="synonym">Trypethelium virens</name>
    <dbReference type="NCBI Taxonomy" id="1048519"/>
    <lineage>
        <taxon>Eukaryota</taxon>
        <taxon>Fungi</taxon>
        <taxon>Dikarya</taxon>
        <taxon>Ascomycota</taxon>
        <taxon>Pezizomycotina</taxon>
        <taxon>Dothideomycetes</taxon>
        <taxon>Dothideomycetes incertae sedis</taxon>
        <taxon>Trypetheliales</taxon>
        <taxon>Trypetheliaceae</taxon>
        <taxon>Viridothelium</taxon>
    </lineage>
</organism>
<evidence type="ECO:0000313" key="2">
    <source>
        <dbReference type="EMBL" id="KAF2235030.1"/>
    </source>
</evidence>
<dbReference type="EMBL" id="ML991794">
    <property type="protein sequence ID" value="KAF2235030.1"/>
    <property type="molecule type" value="Genomic_DNA"/>
</dbReference>
<dbReference type="Proteomes" id="UP000800092">
    <property type="component" value="Unassembled WGS sequence"/>
</dbReference>
<proteinExistence type="predicted"/>
<gene>
    <name evidence="2" type="ORF">EV356DRAFT_500965</name>
</gene>
<keyword evidence="3" id="KW-1185">Reference proteome</keyword>
<evidence type="ECO:0000313" key="3">
    <source>
        <dbReference type="Proteomes" id="UP000800092"/>
    </source>
</evidence>
<protein>
    <submittedName>
        <fullName evidence="2">Uncharacterized protein</fullName>
    </submittedName>
</protein>
<keyword evidence="1" id="KW-0812">Transmembrane</keyword>
<sequence>MMSARTLSPGRRMAYGLPVCGIQCKIAVLAALDKSGAMLYGNMRVAVSSTLDGKKS</sequence>
<feature type="transmembrane region" description="Helical" evidence="1">
    <location>
        <begin position="12"/>
        <end position="32"/>
    </location>
</feature>
<keyword evidence="1" id="KW-0472">Membrane</keyword>
<evidence type="ECO:0000256" key="1">
    <source>
        <dbReference type="SAM" id="Phobius"/>
    </source>
</evidence>
<accession>A0A6A6HBZ0</accession>